<dbReference type="EMBL" id="LT629760">
    <property type="protein sequence ID" value="SDS13383.1"/>
    <property type="molecule type" value="Genomic_DNA"/>
</dbReference>
<accession>A0ABY0U6C9</accession>
<organism evidence="1 2">
    <name type="scientific">Pseudomonas trivialis</name>
    <dbReference type="NCBI Taxonomy" id="200450"/>
    <lineage>
        <taxon>Bacteria</taxon>
        <taxon>Pseudomonadati</taxon>
        <taxon>Pseudomonadota</taxon>
        <taxon>Gammaproteobacteria</taxon>
        <taxon>Pseudomonadales</taxon>
        <taxon>Pseudomonadaceae</taxon>
        <taxon>Pseudomonas</taxon>
    </lineage>
</organism>
<proteinExistence type="predicted"/>
<keyword evidence="2" id="KW-1185">Reference proteome</keyword>
<reference evidence="1 2" key="1">
    <citation type="submission" date="2016-10" db="EMBL/GenBank/DDBJ databases">
        <authorList>
            <person name="Varghese N."/>
            <person name="Submissions S."/>
        </authorList>
    </citation>
    <scope>NUCLEOTIDE SEQUENCE [LARGE SCALE GENOMIC DNA]</scope>
    <source>
        <strain evidence="1 2">BS3111</strain>
    </source>
</reference>
<name>A0ABY0U6C9_9PSED</name>
<gene>
    <name evidence="1" type="ORF">SAMN04490205_1577</name>
</gene>
<evidence type="ECO:0000313" key="2">
    <source>
        <dbReference type="Proteomes" id="UP000183126"/>
    </source>
</evidence>
<sequence length="51" mass="5531">MLIIFSLISAVILALAAKGAASLINEKYDRNIQGKHLHMVVLPLIIAFVIS</sequence>
<dbReference type="Proteomes" id="UP000183126">
    <property type="component" value="Chromosome I"/>
</dbReference>
<protein>
    <submittedName>
        <fullName evidence="1">Uncharacterized protein</fullName>
    </submittedName>
</protein>
<evidence type="ECO:0000313" key="1">
    <source>
        <dbReference type="EMBL" id="SDS13383.1"/>
    </source>
</evidence>